<organism evidence="7 8">
    <name type="scientific">Epicoccum nigrum</name>
    <name type="common">Soil fungus</name>
    <name type="synonym">Epicoccum purpurascens</name>
    <dbReference type="NCBI Taxonomy" id="105696"/>
    <lineage>
        <taxon>Eukaryota</taxon>
        <taxon>Fungi</taxon>
        <taxon>Dikarya</taxon>
        <taxon>Ascomycota</taxon>
        <taxon>Pezizomycotina</taxon>
        <taxon>Dothideomycetes</taxon>
        <taxon>Pleosporomycetidae</taxon>
        <taxon>Pleosporales</taxon>
        <taxon>Pleosporineae</taxon>
        <taxon>Didymellaceae</taxon>
        <taxon>Epicoccum</taxon>
    </lineage>
</organism>
<dbReference type="AlphaFoldDB" id="A0A1Y2MB23"/>
<feature type="region of interest" description="Disordered" evidence="6">
    <location>
        <begin position="243"/>
        <end position="302"/>
    </location>
</feature>
<evidence type="ECO:0000256" key="1">
    <source>
        <dbReference type="ARBA" id="ARBA00004099"/>
    </source>
</evidence>
<comment type="function">
    <text evidence="1">Involved in nucleolar processing of pre-18S ribosomal RNA.</text>
</comment>
<evidence type="ECO:0000313" key="7">
    <source>
        <dbReference type="EMBL" id="OSS53303.1"/>
    </source>
</evidence>
<evidence type="ECO:0000256" key="6">
    <source>
        <dbReference type="SAM" id="MobiDB-lite"/>
    </source>
</evidence>
<protein>
    <recommendedName>
        <fullName evidence="9">U3 small nucleolar RNA-associated protein 11</fullName>
    </recommendedName>
</protein>
<feature type="compositionally biased region" description="Acidic residues" evidence="6">
    <location>
        <begin position="258"/>
        <end position="277"/>
    </location>
</feature>
<keyword evidence="5" id="KW-0539">Nucleus</keyword>
<proteinExistence type="inferred from homology"/>
<feature type="compositionally biased region" description="Basic residues" evidence="6">
    <location>
        <begin position="358"/>
        <end position="367"/>
    </location>
</feature>
<dbReference type="Pfam" id="PF03998">
    <property type="entry name" value="Utp11"/>
    <property type="match status" value="1"/>
</dbReference>
<evidence type="ECO:0000256" key="5">
    <source>
        <dbReference type="ARBA" id="ARBA00023242"/>
    </source>
</evidence>
<reference evidence="7 8" key="1">
    <citation type="journal article" date="2017" name="Genome Announc.">
        <title>Genome sequence of the saprophytic ascomycete Epicoccum nigrum ICMP 19927 strain isolated from New Zealand.</title>
        <authorList>
            <person name="Fokin M."/>
            <person name="Fleetwood D."/>
            <person name="Weir B.S."/>
            <person name="Villas-Boas S.G."/>
        </authorList>
    </citation>
    <scope>NUCLEOTIDE SEQUENCE [LARGE SCALE GENOMIC DNA]</scope>
    <source>
        <strain evidence="7 8">ICMP 19927</strain>
    </source>
</reference>
<comment type="similarity">
    <text evidence="3">Belongs to the UTP11 family.</text>
</comment>
<feature type="region of interest" description="Disordered" evidence="6">
    <location>
        <begin position="343"/>
        <end position="367"/>
    </location>
</feature>
<keyword evidence="8" id="KW-1185">Reference proteome</keyword>
<dbReference type="Proteomes" id="UP000193240">
    <property type="component" value="Unassembled WGS sequence"/>
</dbReference>
<evidence type="ECO:0000256" key="3">
    <source>
        <dbReference type="ARBA" id="ARBA00008105"/>
    </source>
</evidence>
<keyword evidence="4" id="KW-0698">rRNA processing</keyword>
<dbReference type="PANTHER" id="PTHR12838">
    <property type="entry name" value="U3 SMALL NUCLEOLAR RNA-ASSOCIATED PROTEIN 11"/>
    <property type="match status" value="1"/>
</dbReference>
<evidence type="ECO:0008006" key="9">
    <source>
        <dbReference type="Google" id="ProtNLM"/>
    </source>
</evidence>
<dbReference type="PANTHER" id="PTHR12838:SF0">
    <property type="entry name" value="U3 SMALL NUCLEOLAR RNA-ASSOCIATED PROTEIN 11-RELATED"/>
    <property type="match status" value="1"/>
</dbReference>
<dbReference type="InterPro" id="IPR007144">
    <property type="entry name" value="SSU_processome_Utp11"/>
</dbReference>
<gene>
    <name evidence="7" type="ORF">B5807_01844</name>
</gene>
<dbReference type="OMA" id="KWKVRER"/>
<name>A0A1Y2MB23_EPING</name>
<dbReference type="EMBL" id="KZ107839">
    <property type="protein sequence ID" value="OSS53303.1"/>
    <property type="molecule type" value="Genomic_DNA"/>
</dbReference>
<sequence length="367" mass="41904">MTNTLISYQLSSRASCFTVNIDAGILTNPTIPQQASSTSLSISLCQNFQSYNHNFSTIAPPHQTTPKPHHPKTPPAMSSMRNAVQRRNHKERAQPEERQKWGLLEKRKDYKLRAADHRQKKQKLKLLSEKARDRNPDEFSFKMLSSSVDKRGLKVADRGNEALSTDVVKLLKTQDAAYIRTVLQQVRRERARLEERLVLEEAGEVQTLRDGGESRQGVHRVFVADEAEQERFDADAWFGLGRSLPSAGAPQVPREWESESESGDGEGKEEGEDEDEDKRDQPRQRNQTPSAKKLKEQEDKAKALKKFEKARSRAQSRTAFRLQMVKKKERELVAAEEELEKQRAKMSSSVGGVNKNGVKFKIRERKR</sequence>
<dbReference type="GO" id="GO:0006364">
    <property type="term" value="P:rRNA processing"/>
    <property type="evidence" value="ECO:0007669"/>
    <property type="project" value="UniProtKB-KW"/>
</dbReference>
<dbReference type="GO" id="GO:0032040">
    <property type="term" value="C:small-subunit processome"/>
    <property type="evidence" value="ECO:0007669"/>
    <property type="project" value="InterPro"/>
</dbReference>
<dbReference type="InParanoid" id="A0A1Y2MB23"/>
<feature type="compositionally biased region" description="Basic and acidic residues" evidence="6">
    <location>
        <begin position="293"/>
        <end position="302"/>
    </location>
</feature>
<evidence type="ECO:0000313" key="8">
    <source>
        <dbReference type="Proteomes" id="UP000193240"/>
    </source>
</evidence>
<feature type="region of interest" description="Disordered" evidence="6">
    <location>
        <begin position="62"/>
        <end position="81"/>
    </location>
</feature>
<evidence type="ECO:0000256" key="2">
    <source>
        <dbReference type="ARBA" id="ARBA00004604"/>
    </source>
</evidence>
<evidence type="ECO:0000256" key="4">
    <source>
        <dbReference type="ARBA" id="ARBA00022552"/>
    </source>
</evidence>
<dbReference type="STRING" id="105696.A0A1Y2MB23"/>
<comment type="subcellular location">
    <subcellularLocation>
        <location evidence="2">Nucleus</location>
        <location evidence="2">Nucleolus</location>
    </subcellularLocation>
</comment>
<accession>A0A1Y2MB23</accession>